<dbReference type="EMBL" id="JAHSPR010000009">
    <property type="protein sequence ID" value="MBV4397869.1"/>
    <property type="molecule type" value="Genomic_DNA"/>
</dbReference>
<organism evidence="1 2">
    <name type="scientific">Advenella alkanexedens</name>
    <dbReference type="NCBI Taxonomy" id="1481665"/>
    <lineage>
        <taxon>Bacteria</taxon>
        <taxon>Pseudomonadati</taxon>
        <taxon>Pseudomonadota</taxon>
        <taxon>Betaproteobacteria</taxon>
        <taxon>Burkholderiales</taxon>
        <taxon>Alcaligenaceae</taxon>
    </lineage>
</organism>
<sequence>MSASNLDTQWTPQELDAYFKRYGVAVPAEQLEHVVGLSNAAVQLGQRIVRMPSKFEEPASIFCLPLIQAKRNA</sequence>
<evidence type="ECO:0000313" key="1">
    <source>
        <dbReference type="EMBL" id="MBV4397869.1"/>
    </source>
</evidence>
<dbReference type="RefSeq" id="WP_217735376.1">
    <property type="nucleotide sequence ID" value="NZ_JAHSPR010000009.1"/>
</dbReference>
<comment type="caution">
    <text evidence="1">The sequence shown here is derived from an EMBL/GenBank/DDBJ whole genome shotgun (WGS) entry which is preliminary data.</text>
</comment>
<keyword evidence="2" id="KW-1185">Reference proteome</keyword>
<evidence type="ECO:0000313" key="2">
    <source>
        <dbReference type="Proteomes" id="UP000722165"/>
    </source>
</evidence>
<dbReference type="Proteomes" id="UP000722165">
    <property type="component" value="Unassembled WGS sequence"/>
</dbReference>
<proteinExistence type="predicted"/>
<name>A0ABS6NQG6_9BURK</name>
<protein>
    <submittedName>
        <fullName evidence="1">Uncharacterized protein</fullName>
    </submittedName>
</protein>
<gene>
    <name evidence="1" type="ORF">KU392_11495</name>
</gene>
<accession>A0ABS6NQG6</accession>
<reference evidence="1 2" key="1">
    <citation type="submission" date="2021-06" db="EMBL/GenBank/DDBJ databases">
        <authorList>
            <person name="Lu T."/>
            <person name="Wang Q."/>
            <person name="Han X."/>
        </authorList>
    </citation>
    <scope>NUCLEOTIDE SEQUENCE [LARGE SCALE GENOMIC DNA]</scope>
    <source>
        <strain evidence="1 2">LAM0050</strain>
    </source>
</reference>